<dbReference type="Pfam" id="PF00440">
    <property type="entry name" value="TetR_N"/>
    <property type="match status" value="1"/>
</dbReference>
<accession>A0A6M4H3R7</accession>
<evidence type="ECO:0000256" key="1">
    <source>
        <dbReference type="ARBA" id="ARBA00022491"/>
    </source>
</evidence>
<keyword evidence="4" id="KW-0804">Transcription</keyword>
<dbReference type="InterPro" id="IPR001647">
    <property type="entry name" value="HTH_TetR"/>
</dbReference>
<keyword evidence="1" id="KW-0678">Repressor</keyword>
<evidence type="ECO:0000256" key="2">
    <source>
        <dbReference type="ARBA" id="ARBA00023015"/>
    </source>
</evidence>
<dbReference type="KEGG" id="upl:DSM104440_00714"/>
<name>A0A6M4H3R7_9PROT</name>
<evidence type="ECO:0000256" key="5">
    <source>
        <dbReference type="PROSITE-ProRule" id="PRU00335"/>
    </source>
</evidence>
<dbReference type="AlphaFoldDB" id="A0A6M4H3R7"/>
<dbReference type="PRINTS" id="PR00455">
    <property type="entry name" value="HTHTETR"/>
</dbReference>
<dbReference type="Pfam" id="PF17939">
    <property type="entry name" value="TetR_C_30"/>
    <property type="match status" value="1"/>
</dbReference>
<dbReference type="GO" id="GO:0000976">
    <property type="term" value="F:transcription cis-regulatory region binding"/>
    <property type="evidence" value="ECO:0007669"/>
    <property type="project" value="TreeGrafter"/>
</dbReference>
<reference evidence="7 8" key="1">
    <citation type="submission" date="2020-04" db="EMBL/GenBank/DDBJ databases">
        <title>Usitatibacter rugosus gen. nov., sp. nov. and Usitatibacter palustris sp. nov., novel members of Usitatibacteraceae fam. nov. within the order Nitrosomonadales isolated from soil.</title>
        <authorList>
            <person name="Huber K.J."/>
            <person name="Neumann-Schaal M."/>
            <person name="Geppert A."/>
            <person name="Luckner M."/>
            <person name="Wanner G."/>
            <person name="Overmann J."/>
        </authorList>
    </citation>
    <scope>NUCLEOTIDE SEQUENCE [LARGE SCALE GENOMIC DNA]</scope>
    <source>
        <strain evidence="7 8">Swamp67</strain>
    </source>
</reference>
<dbReference type="RefSeq" id="WP_171160676.1">
    <property type="nucleotide sequence ID" value="NZ_CP053073.1"/>
</dbReference>
<proteinExistence type="predicted"/>
<dbReference type="Proteomes" id="UP000503096">
    <property type="component" value="Chromosome"/>
</dbReference>
<dbReference type="FunCoup" id="A0A6M4H3R7">
    <property type="interactions" value="82"/>
</dbReference>
<dbReference type="EMBL" id="CP053073">
    <property type="protein sequence ID" value="QJR13922.1"/>
    <property type="molecule type" value="Genomic_DNA"/>
</dbReference>
<organism evidence="7 8">
    <name type="scientific">Usitatibacter palustris</name>
    <dbReference type="NCBI Taxonomy" id="2732487"/>
    <lineage>
        <taxon>Bacteria</taxon>
        <taxon>Pseudomonadati</taxon>
        <taxon>Pseudomonadota</taxon>
        <taxon>Betaproteobacteria</taxon>
        <taxon>Nitrosomonadales</taxon>
        <taxon>Usitatibacteraceae</taxon>
        <taxon>Usitatibacter</taxon>
    </lineage>
</organism>
<keyword evidence="3 5" id="KW-0238">DNA-binding</keyword>
<dbReference type="SUPFAM" id="SSF46689">
    <property type="entry name" value="Homeodomain-like"/>
    <property type="match status" value="1"/>
</dbReference>
<keyword evidence="2" id="KW-0805">Transcription regulation</keyword>
<dbReference type="SUPFAM" id="SSF48498">
    <property type="entry name" value="Tetracyclin repressor-like, C-terminal domain"/>
    <property type="match status" value="1"/>
</dbReference>
<dbReference type="InterPro" id="IPR036271">
    <property type="entry name" value="Tet_transcr_reg_TetR-rel_C_sf"/>
</dbReference>
<dbReference type="InterPro" id="IPR009057">
    <property type="entry name" value="Homeodomain-like_sf"/>
</dbReference>
<dbReference type="PROSITE" id="PS50977">
    <property type="entry name" value="HTH_TETR_2"/>
    <property type="match status" value="1"/>
</dbReference>
<dbReference type="InterPro" id="IPR041586">
    <property type="entry name" value="PsrA_TetR_C"/>
</dbReference>
<protein>
    <recommendedName>
        <fullName evidence="6">HTH tetR-type domain-containing protein</fullName>
    </recommendedName>
</protein>
<dbReference type="Gene3D" id="1.10.357.10">
    <property type="entry name" value="Tetracycline Repressor, domain 2"/>
    <property type="match status" value="1"/>
</dbReference>
<dbReference type="InParanoid" id="A0A6M4H3R7"/>
<feature type="domain" description="HTH tetR-type" evidence="6">
    <location>
        <begin position="19"/>
        <end position="79"/>
    </location>
</feature>
<keyword evidence="8" id="KW-1185">Reference proteome</keyword>
<dbReference type="PANTHER" id="PTHR30055">
    <property type="entry name" value="HTH-TYPE TRANSCRIPTIONAL REGULATOR RUTR"/>
    <property type="match status" value="1"/>
</dbReference>
<gene>
    <name evidence="7" type="ORF">DSM104440_00714</name>
</gene>
<evidence type="ECO:0000313" key="8">
    <source>
        <dbReference type="Proteomes" id="UP000503096"/>
    </source>
</evidence>
<dbReference type="PROSITE" id="PS01081">
    <property type="entry name" value="HTH_TETR_1"/>
    <property type="match status" value="1"/>
</dbReference>
<sequence length="239" mass="26596">MPSPRPARKAAPPEATLSLDTKSRILDVAEQLFMEHGFEATSLRSLTTAAGVNLAAVNYHFGSKEELFQAVLTRRLDPMNQERIDLLAKAERDAGDHPVTCEKILSAMLVPALRLSRDEKRGGKNFLRLLGRAYADPAPFIRHMLSEQYAEMIARFKEAFLKALPHLSRQELTWRLHFVMGALSYTVSGTDALKLLQQAMPHEKDNDELLIQRLAPFLVAGLKAPAVGDARKLELVSGD</sequence>
<evidence type="ECO:0000313" key="7">
    <source>
        <dbReference type="EMBL" id="QJR13922.1"/>
    </source>
</evidence>
<dbReference type="InterPro" id="IPR023772">
    <property type="entry name" value="DNA-bd_HTH_TetR-type_CS"/>
</dbReference>
<dbReference type="GO" id="GO:0003700">
    <property type="term" value="F:DNA-binding transcription factor activity"/>
    <property type="evidence" value="ECO:0007669"/>
    <property type="project" value="TreeGrafter"/>
</dbReference>
<evidence type="ECO:0000256" key="4">
    <source>
        <dbReference type="ARBA" id="ARBA00023163"/>
    </source>
</evidence>
<evidence type="ECO:0000256" key="3">
    <source>
        <dbReference type="ARBA" id="ARBA00023125"/>
    </source>
</evidence>
<feature type="DNA-binding region" description="H-T-H motif" evidence="5">
    <location>
        <begin position="42"/>
        <end position="61"/>
    </location>
</feature>
<dbReference type="PANTHER" id="PTHR30055:SF235">
    <property type="entry name" value="TRANSCRIPTIONAL REGULATORY PROTEIN"/>
    <property type="match status" value="1"/>
</dbReference>
<dbReference type="InterPro" id="IPR050109">
    <property type="entry name" value="HTH-type_TetR-like_transc_reg"/>
</dbReference>
<evidence type="ECO:0000259" key="6">
    <source>
        <dbReference type="PROSITE" id="PS50977"/>
    </source>
</evidence>